<accession>B3EJW4</accession>
<dbReference type="STRING" id="331678.Cphamn1_0043"/>
<dbReference type="OrthoDB" id="740398at2"/>
<dbReference type="HOGENOM" id="CLU_022426_1_1_10"/>
<organism evidence="2">
    <name type="scientific">Chlorobium phaeobacteroides (strain BS1)</name>
    <dbReference type="NCBI Taxonomy" id="331678"/>
    <lineage>
        <taxon>Bacteria</taxon>
        <taxon>Pseudomonadati</taxon>
        <taxon>Chlorobiota</taxon>
        <taxon>Chlorobiia</taxon>
        <taxon>Chlorobiales</taxon>
        <taxon>Chlorobiaceae</taxon>
        <taxon>Chlorobium/Pelodictyon group</taxon>
        <taxon>Chlorobium</taxon>
    </lineage>
</organism>
<name>B3EJW4_CHLPB</name>
<dbReference type="eggNOG" id="COG5421">
    <property type="taxonomic scope" value="Bacteria"/>
</dbReference>
<gene>
    <name evidence="2" type="ordered locus">Cphamn1_0043</name>
</gene>
<dbReference type="Pfam" id="PF01609">
    <property type="entry name" value="DDE_Tnp_1"/>
    <property type="match status" value="1"/>
</dbReference>
<reference evidence="2" key="1">
    <citation type="submission" date="2008-06" db="EMBL/GenBank/DDBJ databases">
        <title>Complete sequence of Chlorobium phaeobacteroides BS1.</title>
        <authorList>
            <consortium name="US DOE Joint Genome Institute"/>
            <person name="Lucas S."/>
            <person name="Copeland A."/>
            <person name="Lapidus A."/>
            <person name="Glavina del Rio T."/>
            <person name="Dalin E."/>
            <person name="Tice H."/>
            <person name="Bruce D."/>
            <person name="Goodwin L."/>
            <person name="Pitluck S."/>
            <person name="Schmutz J."/>
            <person name="Larimer F."/>
            <person name="Land M."/>
            <person name="Hauser L."/>
            <person name="Kyrpides N."/>
            <person name="Ovchinnikova G."/>
            <person name="Li T."/>
            <person name="Liu Z."/>
            <person name="Zhao F."/>
            <person name="Overmann J."/>
            <person name="Bryant D.A."/>
            <person name="Richardson P."/>
        </authorList>
    </citation>
    <scope>NUCLEOTIDE SEQUENCE [LARGE SCALE GENOMIC DNA]</scope>
    <source>
        <strain evidence="2">BS1</strain>
    </source>
</reference>
<dbReference type="InterPro" id="IPR002559">
    <property type="entry name" value="Transposase_11"/>
</dbReference>
<sequence length="508" mass="58457">MRGDLKIRKVRTASGATAVQVVQNKGTGRSFLKHIGSAHDEHELELLLDEARKFVEAHCRQPSLFSDTDTPSTPSLFKTVLDKSSAVGVTHQFARNALLACARKCGLGSLPELYLDLALMRIIEPTSKLRSLDLLESYFHVSYAKRTLYRLFPKLLGYQEEIETAAIQTARRELQEQFSLVLYDVTTLYFESFKEYDFQRPGFSKDNKPQQPQIVIGLITTRSDFPVMHEAFEGNTFEGKTMLKVIHRFQERVGETKPIIVADAGMLSKDNILKLENEGYRYIVGARMASTAVSFIDQVYKALPRTDKALHRFSYKSAVKNATMICEFSESRYKKDKREFDKQVKRALTLLEKDEPGRRAKFVKKTKTTDKPYIFDTNLQAKAEKLLGIKGYVTNIPEKELSSRAVIDYYHDLWNVEQAFRMSKSDLQARPIFHHTEDAIRAHMLVCFMALMMGKLLEIKMGRSLRQIREKIWAVHEIHLCYERTGEVCVMQMGTSEFTNKIQRFLEL</sequence>
<dbReference type="AlphaFoldDB" id="B3EJW4"/>
<dbReference type="InterPro" id="IPR012337">
    <property type="entry name" value="RNaseH-like_sf"/>
</dbReference>
<dbReference type="PANTHER" id="PTHR34614:SF2">
    <property type="entry name" value="TRANSPOSASE IS4-LIKE DOMAIN-CONTAINING PROTEIN"/>
    <property type="match status" value="1"/>
</dbReference>
<dbReference type="GO" id="GO:0004803">
    <property type="term" value="F:transposase activity"/>
    <property type="evidence" value="ECO:0007669"/>
    <property type="project" value="InterPro"/>
</dbReference>
<evidence type="ECO:0000259" key="1">
    <source>
        <dbReference type="Pfam" id="PF01609"/>
    </source>
</evidence>
<dbReference type="NCBIfam" id="NF033559">
    <property type="entry name" value="transpos_IS1634"/>
    <property type="match status" value="1"/>
</dbReference>
<evidence type="ECO:0000313" key="2">
    <source>
        <dbReference type="EMBL" id="ACE03032.1"/>
    </source>
</evidence>
<dbReference type="GO" id="GO:0003677">
    <property type="term" value="F:DNA binding"/>
    <property type="evidence" value="ECO:0007669"/>
    <property type="project" value="InterPro"/>
</dbReference>
<dbReference type="PANTHER" id="PTHR34614">
    <property type="match status" value="1"/>
</dbReference>
<protein>
    <submittedName>
        <fullName evidence="2">Transposase IS4 family protein</fullName>
    </submittedName>
</protein>
<dbReference type="EMBL" id="CP001101">
    <property type="protein sequence ID" value="ACE03032.1"/>
    <property type="molecule type" value="Genomic_DNA"/>
</dbReference>
<dbReference type="KEGG" id="cpb:Cphamn1_0043"/>
<feature type="domain" description="Transposase IS4-like" evidence="1">
    <location>
        <begin position="180"/>
        <end position="453"/>
    </location>
</feature>
<dbReference type="InterPro" id="IPR047654">
    <property type="entry name" value="IS1634_transpos"/>
</dbReference>
<dbReference type="GO" id="GO:0006313">
    <property type="term" value="P:DNA transposition"/>
    <property type="evidence" value="ECO:0007669"/>
    <property type="project" value="InterPro"/>
</dbReference>
<dbReference type="SUPFAM" id="SSF53098">
    <property type="entry name" value="Ribonuclease H-like"/>
    <property type="match status" value="1"/>
</dbReference>
<proteinExistence type="predicted"/>